<comment type="subcellular location">
    <subcellularLocation>
        <location evidence="1 8">Cell membrane</location>
        <topology evidence="1 8">Multi-pass membrane protein</topology>
    </subcellularLocation>
</comment>
<dbReference type="AlphaFoldDB" id="A0A369LFK6"/>
<protein>
    <recommendedName>
        <fullName evidence="8">Probable membrane transporter protein</fullName>
    </recommendedName>
</protein>
<evidence type="ECO:0000256" key="5">
    <source>
        <dbReference type="ARBA" id="ARBA00022692"/>
    </source>
</evidence>
<dbReference type="PANTHER" id="PTHR30269:SF0">
    <property type="entry name" value="MEMBRANE TRANSPORTER PROTEIN YFCA-RELATED"/>
    <property type="match status" value="1"/>
</dbReference>
<name>A0A369LFK6_9ACTN</name>
<keyword evidence="6 8" id="KW-1133">Transmembrane helix</keyword>
<organism evidence="9 10">
    <name type="scientific">Slackia isoflavoniconvertens</name>
    <dbReference type="NCBI Taxonomy" id="572010"/>
    <lineage>
        <taxon>Bacteria</taxon>
        <taxon>Bacillati</taxon>
        <taxon>Actinomycetota</taxon>
        <taxon>Coriobacteriia</taxon>
        <taxon>Eggerthellales</taxon>
        <taxon>Eggerthellaceae</taxon>
        <taxon>Slackia</taxon>
    </lineage>
</organism>
<proteinExistence type="inferred from homology"/>
<dbReference type="PANTHER" id="PTHR30269">
    <property type="entry name" value="TRANSMEMBRANE PROTEIN YFCA"/>
    <property type="match status" value="1"/>
</dbReference>
<evidence type="ECO:0000256" key="2">
    <source>
        <dbReference type="ARBA" id="ARBA00009142"/>
    </source>
</evidence>
<dbReference type="EMBL" id="PPTO01000008">
    <property type="protein sequence ID" value="RDB58413.1"/>
    <property type="molecule type" value="Genomic_DNA"/>
</dbReference>
<dbReference type="Pfam" id="PF01925">
    <property type="entry name" value="TauE"/>
    <property type="match status" value="1"/>
</dbReference>
<gene>
    <name evidence="9" type="ORF">C1881_05810</name>
</gene>
<evidence type="ECO:0000256" key="8">
    <source>
        <dbReference type="RuleBase" id="RU363041"/>
    </source>
</evidence>
<dbReference type="Proteomes" id="UP000253975">
    <property type="component" value="Unassembled WGS sequence"/>
</dbReference>
<keyword evidence="7 8" id="KW-0472">Membrane</keyword>
<feature type="transmembrane region" description="Helical" evidence="8">
    <location>
        <begin position="73"/>
        <end position="93"/>
    </location>
</feature>
<feature type="transmembrane region" description="Helical" evidence="8">
    <location>
        <begin position="12"/>
        <end position="37"/>
    </location>
</feature>
<dbReference type="RefSeq" id="WP_114615594.1">
    <property type="nucleotide sequence ID" value="NZ_PPTO01000008.1"/>
</dbReference>
<evidence type="ECO:0000256" key="4">
    <source>
        <dbReference type="ARBA" id="ARBA00022475"/>
    </source>
</evidence>
<reference evidence="9 10" key="1">
    <citation type="journal article" date="2018" name="Elife">
        <title>Discovery and characterization of a prevalent human gut bacterial enzyme sufficient for the inactivation of a family of plant toxins.</title>
        <authorList>
            <person name="Koppel N."/>
            <person name="Bisanz J.E."/>
            <person name="Pandelia M.E."/>
            <person name="Turnbaugh P.J."/>
            <person name="Balskus E.P."/>
        </authorList>
    </citation>
    <scope>NUCLEOTIDE SEQUENCE [LARGE SCALE GENOMIC DNA]</scope>
    <source>
        <strain evidence="9 10">OB21 GAM31</strain>
    </source>
</reference>
<evidence type="ECO:0000256" key="1">
    <source>
        <dbReference type="ARBA" id="ARBA00004651"/>
    </source>
</evidence>
<evidence type="ECO:0000313" key="10">
    <source>
        <dbReference type="Proteomes" id="UP000253975"/>
    </source>
</evidence>
<dbReference type="InterPro" id="IPR002781">
    <property type="entry name" value="TM_pro_TauE-like"/>
</dbReference>
<evidence type="ECO:0000256" key="3">
    <source>
        <dbReference type="ARBA" id="ARBA00022448"/>
    </source>
</evidence>
<evidence type="ECO:0000256" key="7">
    <source>
        <dbReference type="ARBA" id="ARBA00023136"/>
    </source>
</evidence>
<feature type="transmembrane region" description="Helical" evidence="8">
    <location>
        <begin position="137"/>
        <end position="164"/>
    </location>
</feature>
<accession>A0A369LFK6</accession>
<evidence type="ECO:0000313" key="9">
    <source>
        <dbReference type="EMBL" id="RDB58413.1"/>
    </source>
</evidence>
<keyword evidence="5 8" id="KW-0812">Transmembrane</keyword>
<comment type="caution">
    <text evidence="9">The sequence shown here is derived from an EMBL/GenBank/DDBJ whole genome shotgun (WGS) entry which is preliminary data.</text>
</comment>
<sequence length="252" mass="25978">MDPITLLIVCPLVFLAMLVDAIAGGGGLISLTAYLVAGLPPHVALGTNKVSSAIGTVVATVRFAKSGLIKIKLAIPAVIFALAGSAIGAKVALHTPDGVIQMIMVFALPVVAFFVLRKRALDVPADATISTKKQIAIIANSSFFIGMYDGFYGPGTGTFMLLAFTAAAKLPVREANGEVKCANLASNVAALVTFAANGAVWWGLGLVASVFAIAGSYVGSGLVMKNGAKVVRPIMLVVLALLFVKVLYDLVF</sequence>
<keyword evidence="4 8" id="KW-1003">Cell membrane</keyword>
<feature type="transmembrane region" description="Helical" evidence="8">
    <location>
        <begin position="99"/>
        <end position="116"/>
    </location>
</feature>
<dbReference type="InterPro" id="IPR052017">
    <property type="entry name" value="TSUP"/>
</dbReference>
<evidence type="ECO:0000256" key="6">
    <source>
        <dbReference type="ARBA" id="ARBA00022989"/>
    </source>
</evidence>
<feature type="transmembrane region" description="Helical" evidence="8">
    <location>
        <begin position="43"/>
        <end position="61"/>
    </location>
</feature>
<feature type="transmembrane region" description="Helical" evidence="8">
    <location>
        <begin position="199"/>
        <end position="218"/>
    </location>
</feature>
<keyword evidence="3" id="KW-0813">Transport</keyword>
<feature type="transmembrane region" description="Helical" evidence="8">
    <location>
        <begin position="230"/>
        <end position="248"/>
    </location>
</feature>
<comment type="similarity">
    <text evidence="2 8">Belongs to the 4-toluene sulfonate uptake permease (TSUP) (TC 2.A.102) family.</text>
</comment>
<dbReference type="GO" id="GO:0005886">
    <property type="term" value="C:plasma membrane"/>
    <property type="evidence" value="ECO:0007669"/>
    <property type="project" value="UniProtKB-SubCell"/>
</dbReference>